<evidence type="ECO:0000256" key="2">
    <source>
        <dbReference type="ARBA" id="ARBA00023004"/>
    </source>
</evidence>
<dbReference type="GO" id="GO:0016491">
    <property type="term" value="F:oxidoreductase activity"/>
    <property type="evidence" value="ECO:0007669"/>
    <property type="project" value="InterPro"/>
</dbReference>
<dbReference type="GO" id="GO:0020037">
    <property type="term" value="F:heme binding"/>
    <property type="evidence" value="ECO:0007669"/>
    <property type="project" value="InterPro"/>
</dbReference>
<evidence type="ECO:0000259" key="4">
    <source>
        <dbReference type="Pfam" id="PF01077"/>
    </source>
</evidence>
<dbReference type="GO" id="GO:0046872">
    <property type="term" value="F:metal ion binding"/>
    <property type="evidence" value="ECO:0007669"/>
    <property type="project" value="UniProtKB-KW"/>
</dbReference>
<reference evidence="5 6" key="1">
    <citation type="submission" date="2020-08" db="EMBL/GenBank/DDBJ databases">
        <title>Genomic Encyclopedia of Type Strains, Phase III (KMG-III): the genomes of soil and plant-associated and newly described type strains.</title>
        <authorList>
            <person name="Whitman W."/>
        </authorList>
    </citation>
    <scope>NUCLEOTIDE SEQUENCE [LARGE SCALE GENOMIC DNA]</scope>
    <source>
        <strain evidence="5 6">CECT 5862</strain>
    </source>
</reference>
<feature type="domain" description="Nitrite/sulphite reductase 4Fe-4S" evidence="4">
    <location>
        <begin position="113"/>
        <end position="225"/>
    </location>
</feature>
<name>A0A7W5FP19_9BACL</name>
<evidence type="ECO:0000313" key="5">
    <source>
        <dbReference type="EMBL" id="MBB3111793.1"/>
    </source>
</evidence>
<evidence type="ECO:0000313" key="6">
    <source>
        <dbReference type="Proteomes" id="UP000570361"/>
    </source>
</evidence>
<dbReference type="EMBL" id="JACHXK010000009">
    <property type="protein sequence ID" value="MBB3111793.1"/>
    <property type="molecule type" value="Genomic_DNA"/>
</dbReference>
<keyword evidence="3" id="KW-0411">Iron-sulfur</keyword>
<dbReference type="RefSeq" id="WP_183601659.1">
    <property type="nucleotide sequence ID" value="NZ_JACHXK010000009.1"/>
</dbReference>
<dbReference type="InterPro" id="IPR045854">
    <property type="entry name" value="NO2/SO3_Rdtase_4Fe4S_sf"/>
</dbReference>
<dbReference type="GO" id="GO:0051536">
    <property type="term" value="F:iron-sulfur cluster binding"/>
    <property type="evidence" value="ECO:0007669"/>
    <property type="project" value="UniProtKB-KW"/>
</dbReference>
<protein>
    <submittedName>
        <fullName evidence="5">NAD(P)H-nitrite reductase large subunit</fullName>
    </submittedName>
</protein>
<dbReference type="AlphaFoldDB" id="A0A7W5FP19"/>
<dbReference type="InterPro" id="IPR006067">
    <property type="entry name" value="NO2/SO3_Rdtase_4Fe4S_dom"/>
</dbReference>
<sequence length="227" mass="24480">MVSNEVPLQLILLQSEVDILGDKTKIAISAPIQVGGSLFTSEQLSQIGTIVGADAKIEMTTFKQLYAEVPIERRDAIKEGLELQGLEVYPAGFATKSLIACNFCKGAEEASLSAAKTLNKAIAGIETPMPLKVGYAGCALGTSEPLLKDIAVVKMRDTFDIYVGGEPKGIKTAIAKQLLTGLTEERLVPVVTAIIDFYKTHAKGKEKFSKFVNRVTLEQLQQVANKH</sequence>
<keyword evidence="2" id="KW-0408">Iron</keyword>
<accession>A0A7W5FP19</accession>
<evidence type="ECO:0000256" key="1">
    <source>
        <dbReference type="ARBA" id="ARBA00022723"/>
    </source>
</evidence>
<dbReference type="Proteomes" id="UP000570361">
    <property type="component" value="Unassembled WGS sequence"/>
</dbReference>
<comment type="caution">
    <text evidence="5">The sequence shown here is derived from an EMBL/GenBank/DDBJ whole genome shotgun (WGS) entry which is preliminary data.</text>
</comment>
<dbReference type="SUPFAM" id="SSF56014">
    <property type="entry name" value="Nitrite and sulphite reductase 4Fe-4S domain-like"/>
    <property type="match status" value="1"/>
</dbReference>
<gene>
    <name evidence="5" type="ORF">FHS18_003861</name>
</gene>
<evidence type="ECO:0000256" key="3">
    <source>
        <dbReference type="ARBA" id="ARBA00023014"/>
    </source>
</evidence>
<keyword evidence="1" id="KW-0479">Metal-binding</keyword>
<dbReference type="Pfam" id="PF01077">
    <property type="entry name" value="NIR_SIR"/>
    <property type="match status" value="1"/>
</dbReference>
<dbReference type="Gene3D" id="3.30.413.10">
    <property type="entry name" value="Sulfite Reductase Hemoprotein, domain 1"/>
    <property type="match status" value="1"/>
</dbReference>
<keyword evidence="6" id="KW-1185">Reference proteome</keyword>
<proteinExistence type="predicted"/>
<organism evidence="5 6">
    <name type="scientific">Paenibacillus phyllosphaerae</name>
    <dbReference type="NCBI Taxonomy" id="274593"/>
    <lineage>
        <taxon>Bacteria</taxon>
        <taxon>Bacillati</taxon>
        <taxon>Bacillota</taxon>
        <taxon>Bacilli</taxon>
        <taxon>Bacillales</taxon>
        <taxon>Paenibacillaceae</taxon>
        <taxon>Paenibacillus</taxon>
    </lineage>
</organism>